<name>A0A835NGR3_9PASS</name>
<proteinExistence type="predicted"/>
<feature type="transmembrane region" description="Helical" evidence="2">
    <location>
        <begin position="6"/>
        <end position="29"/>
    </location>
</feature>
<feature type="region of interest" description="Disordered" evidence="1">
    <location>
        <begin position="47"/>
        <end position="80"/>
    </location>
</feature>
<accession>A0A835NGR3</accession>
<sequence>MGLLNIFTMGELVAITMVVLQLILVTVTLRDKCLWRIRQNLKHPSAARGRLEGQSDVDRARRSADMGLPPGSSPCSSMSSRRRFPRFIRSCRDSQALFEEHRKELEAQLAQWRWGRGSGRVVHTDLHVMPRLLGARECPQCLGVELARPDMNKVTEEVKQKNIRQCRSNSSVMLQHRRSVVVARLLPRLVVIMNPIVLESSSSSSMELEYSSSTAAGRFLGQLHARLRRSLKARHTRRVQRRWCFSIHVRSQWWQRCWTQLRKRL</sequence>
<evidence type="ECO:0000256" key="1">
    <source>
        <dbReference type="SAM" id="MobiDB-lite"/>
    </source>
</evidence>
<keyword evidence="2" id="KW-1133">Transmembrane helix</keyword>
<comment type="caution">
    <text evidence="3">The sequence shown here is derived from an EMBL/GenBank/DDBJ whole genome shotgun (WGS) entry which is preliminary data.</text>
</comment>
<keyword evidence="2" id="KW-0472">Membrane</keyword>
<reference evidence="4 5" key="2">
    <citation type="journal article" date="2021" name="J. Hered.">
        <title>Feather Gene Expression Elucidates the Developmental Basis of Plumage Iridescence in African Starlings.</title>
        <authorList>
            <person name="Rubenstein D.R."/>
            <person name="Corvelo A."/>
            <person name="MacManes M.D."/>
            <person name="Maia R."/>
            <person name="Narzisi G."/>
            <person name="Rousaki A."/>
            <person name="Vandenabeele P."/>
            <person name="Shawkey M.D."/>
            <person name="Solomon J."/>
        </authorList>
    </citation>
    <scope>NUCLEOTIDE SEQUENCE [LARGE SCALE GENOMIC DNA]</scope>
    <source>
        <strain evidence="4">SS15</strain>
    </source>
</reference>
<dbReference type="Proteomes" id="UP000618051">
    <property type="component" value="Unassembled WGS sequence"/>
</dbReference>
<gene>
    <name evidence="4" type="ORF">IHE44_0004860</name>
    <name evidence="3" type="ORF">IHE44_008139</name>
</gene>
<reference evidence="3" key="1">
    <citation type="submission" date="2020-10" db="EMBL/GenBank/DDBJ databases">
        <title>Feather gene expression reveals the developmental basis of iridescence in African starlings.</title>
        <authorList>
            <person name="Rubenstein D.R."/>
        </authorList>
    </citation>
    <scope>NUCLEOTIDE SEQUENCE</scope>
    <source>
        <strain evidence="3">SS15</strain>
        <tissue evidence="3">Liver</tissue>
    </source>
</reference>
<dbReference type="EMBL" id="JADDUC020000002">
    <property type="protein sequence ID" value="KAI1241389.1"/>
    <property type="molecule type" value="Genomic_DNA"/>
</dbReference>
<evidence type="ECO:0000256" key="2">
    <source>
        <dbReference type="SAM" id="Phobius"/>
    </source>
</evidence>
<dbReference type="EMBL" id="JADDUC010000307">
    <property type="protein sequence ID" value="KAG0114380.1"/>
    <property type="molecule type" value="Genomic_DNA"/>
</dbReference>
<feature type="compositionally biased region" description="Basic and acidic residues" evidence="1">
    <location>
        <begin position="49"/>
        <end position="64"/>
    </location>
</feature>
<dbReference type="OrthoDB" id="9218142at2759"/>
<protein>
    <submittedName>
        <fullName evidence="3">Uncharacterized protein</fullName>
    </submittedName>
</protein>
<evidence type="ECO:0000313" key="3">
    <source>
        <dbReference type="EMBL" id="KAG0114380.1"/>
    </source>
</evidence>
<evidence type="ECO:0000313" key="5">
    <source>
        <dbReference type="Proteomes" id="UP000618051"/>
    </source>
</evidence>
<evidence type="ECO:0000313" key="4">
    <source>
        <dbReference type="EMBL" id="KAI1241389.1"/>
    </source>
</evidence>
<keyword evidence="2" id="KW-0812">Transmembrane</keyword>
<dbReference type="AlphaFoldDB" id="A0A835NGR3"/>
<keyword evidence="5" id="KW-1185">Reference proteome</keyword>
<reference evidence="4" key="3">
    <citation type="submission" date="2022-01" db="EMBL/GenBank/DDBJ databases">
        <authorList>
            <person name="Rubenstein D.R."/>
        </authorList>
    </citation>
    <scope>NUCLEOTIDE SEQUENCE</scope>
    <source>
        <strain evidence="4">SS15</strain>
        <tissue evidence="4">Liver</tissue>
    </source>
</reference>
<organism evidence="3">
    <name type="scientific">Lamprotornis superbus</name>
    <dbReference type="NCBI Taxonomy" id="245042"/>
    <lineage>
        <taxon>Eukaryota</taxon>
        <taxon>Metazoa</taxon>
        <taxon>Chordata</taxon>
        <taxon>Craniata</taxon>
        <taxon>Vertebrata</taxon>
        <taxon>Euteleostomi</taxon>
        <taxon>Archelosauria</taxon>
        <taxon>Archosauria</taxon>
        <taxon>Dinosauria</taxon>
        <taxon>Saurischia</taxon>
        <taxon>Theropoda</taxon>
        <taxon>Coelurosauria</taxon>
        <taxon>Aves</taxon>
        <taxon>Neognathae</taxon>
        <taxon>Neoaves</taxon>
        <taxon>Telluraves</taxon>
        <taxon>Australaves</taxon>
        <taxon>Passeriformes</taxon>
        <taxon>Sturnidae</taxon>
        <taxon>Lamprotornis</taxon>
    </lineage>
</organism>